<keyword evidence="11" id="KW-0812">Transmembrane</keyword>
<proteinExistence type="inferred from homology"/>
<evidence type="ECO:0000256" key="7">
    <source>
        <dbReference type="ARBA" id="ARBA00023004"/>
    </source>
</evidence>
<dbReference type="PROSITE" id="PS00086">
    <property type="entry name" value="CYTOCHROME_P450"/>
    <property type="match status" value="1"/>
</dbReference>
<evidence type="ECO:0000256" key="5">
    <source>
        <dbReference type="ARBA" id="ARBA00022723"/>
    </source>
</evidence>
<evidence type="ECO:0000256" key="1">
    <source>
        <dbReference type="ARBA" id="ARBA00001971"/>
    </source>
</evidence>
<keyword evidence="11" id="KW-1133">Transmembrane helix</keyword>
<name>W7DYX1_BIPV3</name>
<dbReference type="SUPFAM" id="SSF48264">
    <property type="entry name" value="Cytochrome P450"/>
    <property type="match status" value="1"/>
</dbReference>
<comment type="similarity">
    <text evidence="3 10">Belongs to the cytochrome P450 family.</text>
</comment>
<comment type="cofactor">
    <cofactor evidence="1 9">
        <name>heme</name>
        <dbReference type="ChEBI" id="CHEBI:30413"/>
    </cofactor>
</comment>
<evidence type="ECO:0000256" key="4">
    <source>
        <dbReference type="ARBA" id="ARBA00022617"/>
    </source>
</evidence>
<dbReference type="GO" id="GO:0005506">
    <property type="term" value="F:iron ion binding"/>
    <property type="evidence" value="ECO:0007669"/>
    <property type="project" value="InterPro"/>
</dbReference>
<dbReference type="InterPro" id="IPR002403">
    <property type="entry name" value="Cyt_P450_E_grp-IV"/>
</dbReference>
<dbReference type="InterPro" id="IPR017972">
    <property type="entry name" value="Cyt_P450_CS"/>
</dbReference>
<evidence type="ECO:0000313" key="13">
    <source>
        <dbReference type="Proteomes" id="UP000054337"/>
    </source>
</evidence>
<dbReference type="EMBL" id="KI968791">
    <property type="protein sequence ID" value="EUN23248.1"/>
    <property type="molecule type" value="Genomic_DNA"/>
</dbReference>
<dbReference type="RefSeq" id="XP_014552818.1">
    <property type="nucleotide sequence ID" value="XM_014697332.1"/>
</dbReference>
<protein>
    <recommendedName>
        <fullName evidence="14">Cytochrome P450 monooxygenase</fullName>
    </recommendedName>
</protein>
<dbReference type="HOGENOM" id="CLU_022195_0_3_1"/>
<sequence length="525" mass="59844">MDSIQIQSTRDGLFILWLITLLVTILATAAYIKSHSTPRPYSGFPVVTLDGPSATGASHAANWFRRGRALVNKGLNEVSGPFQLFSGRAYWIILPSKYMDELRNHPDMSLRNALREENFPDYRGFDGLRQAFKDSTFTQEVIRVKVTQSLGLVTANLANECQHALHEYLGESREWQQRFIIEDILNIVAQLTSRVFLGERLCRDKEWLEITKEYARNSFLGAEELRQCSPLTRPLMQFFMPACTQLRKFSAAARRLIDPEVQARKNRAEEAMKLGKKPPKVEDTIGWMVEIARGRQVDYVGGQLALSIGAIHSSTDNLSKAVVKLCEIPEIVAPLREEITKVLDSTGGWSKLALYRMRLLDSFLKEVQRLAPFTIVGMHRRAMKGYVLSDGTHIPKNSRILVMNEKLWDSSVYEDPDTFKYDRFARLREQPGQEEQHQLASISSDFATFGYGEHACPGRFFAANQLKIAMACLLLKYDFRFQPGQAEKARVIPFEMVETIDPTLKVEVRRRSEELDVTRVAKETI</sequence>
<evidence type="ECO:0000256" key="6">
    <source>
        <dbReference type="ARBA" id="ARBA00023002"/>
    </source>
</evidence>
<dbReference type="Proteomes" id="UP000054337">
    <property type="component" value="Unassembled WGS sequence"/>
</dbReference>
<keyword evidence="7 9" id="KW-0408">Iron</keyword>
<evidence type="ECO:0000256" key="8">
    <source>
        <dbReference type="ARBA" id="ARBA00023033"/>
    </source>
</evidence>
<keyword evidence="4 9" id="KW-0349">Heme</keyword>
<dbReference type="GeneID" id="26252308"/>
<keyword evidence="8 10" id="KW-0503">Monooxygenase</keyword>
<dbReference type="GO" id="GO:0016705">
    <property type="term" value="F:oxidoreductase activity, acting on paired donors, with incorporation or reduction of molecular oxygen"/>
    <property type="evidence" value="ECO:0007669"/>
    <property type="project" value="InterPro"/>
</dbReference>
<dbReference type="PRINTS" id="PR00465">
    <property type="entry name" value="EP450IV"/>
</dbReference>
<dbReference type="Gene3D" id="1.10.630.10">
    <property type="entry name" value="Cytochrome P450"/>
    <property type="match status" value="1"/>
</dbReference>
<dbReference type="Pfam" id="PF00067">
    <property type="entry name" value="p450"/>
    <property type="match status" value="1"/>
</dbReference>
<feature type="transmembrane region" description="Helical" evidence="11">
    <location>
        <begin position="12"/>
        <end position="32"/>
    </location>
</feature>
<dbReference type="GO" id="GO:0020037">
    <property type="term" value="F:heme binding"/>
    <property type="evidence" value="ECO:0007669"/>
    <property type="project" value="InterPro"/>
</dbReference>
<evidence type="ECO:0000256" key="9">
    <source>
        <dbReference type="PIRSR" id="PIRSR602403-1"/>
    </source>
</evidence>
<keyword evidence="11" id="KW-0472">Membrane</keyword>
<evidence type="ECO:0000313" key="12">
    <source>
        <dbReference type="EMBL" id="EUN23248.1"/>
    </source>
</evidence>
<evidence type="ECO:0008006" key="14">
    <source>
        <dbReference type="Google" id="ProtNLM"/>
    </source>
</evidence>
<feature type="binding site" description="axial binding residue" evidence="9">
    <location>
        <position position="456"/>
    </location>
    <ligand>
        <name>heme</name>
        <dbReference type="ChEBI" id="CHEBI:30413"/>
    </ligand>
    <ligandPart>
        <name>Fe</name>
        <dbReference type="ChEBI" id="CHEBI:18248"/>
    </ligandPart>
</feature>
<gene>
    <name evidence="12" type="ORF">COCVIDRAFT_19154</name>
</gene>
<reference evidence="12 13" key="1">
    <citation type="journal article" date="2013" name="PLoS Genet.">
        <title>Comparative genome structure, secondary metabolite, and effector coding capacity across Cochliobolus pathogens.</title>
        <authorList>
            <person name="Condon B.J."/>
            <person name="Leng Y."/>
            <person name="Wu D."/>
            <person name="Bushley K.E."/>
            <person name="Ohm R.A."/>
            <person name="Otillar R."/>
            <person name="Martin J."/>
            <person name="Schackwitz W."/>
            <person name="Grimwood J."/>
            <person name="MohdZainudin N."/>
            <person name="Xue C."/>
            <person name="Wang R."/>
            <person name="Manning V.A."/>
            <person name="Dhillon B."/>
            <person name="Tu Z.J."/>
            <person name="Steffenson B.J."/>
            <person name="Salamov A."/>
            <person name="Sun H."/>
            <person name="Lowry S."/>
            <person name="LaButti K."/>
            <person name="Han J."/>
            <person name="Copeland A."/>
            <person name="Lindquist E."/>
            <person name="Barry K."/>
            <person name="Schmutz J."/>
            <person name="Baker S.E."/>
            <person name="Ciuffetti L.M."/>
            <person name="Grigoriev I.V."/>
            <person name="Zhong S."/>
            <person name="Turgeon B.G."/>
        </authorList>
    </citation>
    <scope>NUCLEOTIDE SEQUENCE [LARGE SCALE GENOMIC DNA]</scope>
    <source>
        <strain evidence="12 13">FI3</strain>
    </source>
</reference>
<keyword evidence="6 10" id="KW-0560">Oxidoreductase</keyword>
<dbReference type="AlphaFoldDB" id="W7DYX1"/>
<dbReference type="InterPro" id="IPR001128">
    <property type="entry name" value="Cyt_P450"/>
</dbReference>
<evidence type="ECO:0000256" key="2">
    <source>
        <dbReference type="ARBA" id="ARBA00004685"/>
    </source>
</evidence>
<evidence type="ECO:0000256" key="3">
    <source>
        <dbReference type="ARBA" id="ARBA00010617"/>
    </source>
</evidence>
<dbReference type="PANTHER" id="PTHR46206:SF2">
    <property type="entry name" value="CYTOCHROME P450 MONOOXYGENASE AUSG-RELATED"/>
    <property type="match status" value="1"/>
</dbReference>
<dbReference type="CDD" id="cd11041">
    <property type="entry name" value="CYP503A1-like"/>
    <property type="match status" value="1"/>
</dbReference>
<dbReference type="PANTHER" id="PTHR46206">
    <property type="entry name" value="CYTOCHROME P450"/>
    <property type="match status" value="1"/>
</dbReference>
<evidence type="ECO:0000256" key="10">
    <source>
        <dbReference type="RuleBase" id="RU000461"/>
    </source>
</evidence>
<keyword evidence="5 9" id="KW-0479">Metal-binding</keyword>
<keyword evidence="13" id="KW-1185">Reference proteome</keyword>
<accession>W7DYX1</accession>
<dbReference type="GO" id="GO:0004497">
    <property type="term" value="F:monooxygenase activity"/>
    <property type="evidence" value="ECO:0007669"/>
    <property type="project" value="UniProtKB-KW"/>
</dbReference>
<comment type="pathway">
    <text evidence="2">Mycotoxin biosynthesis.</text>
</comment>
<evidence type="ECO:0000256" key="11">
    <source>
        <dbReference type="SAM" id="Phobius"/>
    </source>
</evidence>
<organism evidence="12 13">
    <name type="scientific">Bipolaris victoriae (strain FI3)</name>
    <name type="common">Victoria blight of oats agent</name>
    <name type="synonym">Cochliobolus victoriae</name>
    <dbReference type="NCBI Taxonomy" id="930091"/>
    <lineage>
        <taxon>Eukaryota</taxon>
        <taxon>Fungi</taxon>
        <taxon>Dikarya</taxon>
        <taxon>Ascomycota</taxon>
        <taxon>Pezizomycotina</taxon>
        <taxon>Dothideomycetes</taxon>
        <taxon>Pleosporomycetidae</taxon>
        <taxon>Pleosporales</taxon>
        <taxon>Pleosporineae</taxon>
        <taxon>Pleosporaceae</taxon>
        <taxon>Bipolaris</taxon>
    </lineage>
</organism>
<dbReference type="InterPro" id="IPR036396">
    <property type="entry name" value="Cyt_P450_sf"/>
</dbReference>